<dbReference type="AlphaFoldDB" id="A0AAD2HXG5"/>
<evidence type="ECO:0000313" key="1">
    <source>
        <dbReference type="EMBL" id="CAK5283025.1"/>
    </source>
</evidence>
<reference evidence="1" key="1">
    <citation type="submission" date="2023-11" db="EMBL/GenBank/DDBJ databases">
        <authorList>
            <person name="De Vega J J."/>
            <person name="De Vega J J."/>
        </authorList>
    </citation>
    <scope>NUCLEOTIDE SEQUENCE</scope>
</reference>
<proteinExistence type="predicted"/>
<comment type="caution">
    <text evidence="1">The sequence shown here is derived from an EMBL/GenBank/DDBJ whole genome shotgun (WGS) entry which is preliminary data.</text>
</comment>
<organism evidence="1 2">
    <name type="scientific">Mycena citricolor</name>
    <dbReference type="NCBI Taxonomy" id="2018698"/>
    <lineage>
        <taxon>Eukaryota</taxon>
        <taxon>Fungi</taxon>
        <taxon>Dikarya</taxon>
        <taxon>Basidiomycota</taxon>
        <taxon>Agaricomycotina</taxon>
        <taxon>Agaricomycetes</taxon>
        <taxon>Agaricomycetidae</taxon>
        <taxon>Agaricales</taxon>
        <taxon>Marasmiineae</taxon>
        <taxon>Mycenaceae</taxon>
        <taxon>Mycena</taxon>
    </lineage>
</organism>
<protein>
    <submittedName>
        <fullName evidence="1">Uncharacterized protein</fullName>
    </submittedName>
</protein>
<accession>A0AAD2HXG5</accession>
<dbReference type="EMBL" id="CAVNYO010000465">
    <property type="protein sequence ID" value="CAK5283025.1"/>
    <property type="molecule type" value="Genomic_DNA"/>
</dbReference>
<gene>
    <name evidence="1" type="ORF">MYCIT1_LOCUS35237</name>
</gene>
<name>A0AAD2HXG5_9AGAR</name>
<keyword evidence="2" id="KW-1185">Reference proteome</keyword>
<dbReference type="Proteomes" id="UP001295794">
    <property type="component" value="Unassembled WGS sequence"/>
</dbReference>
<sequence length="106" mass="11274">MEGRQSPSPVGLGLIVYRRTRGMSRKYLRRHTDTGRGQASILRPRASISTPACASLCAGRRAGRAPRTVRSIPVAVDAGHTPAAARLSGEFHARAGRHPPAVSIPV</sequence>
<evidence type="ECO:0000313" key="2">
    <source>
        <dbReference type="Proteomes" id="UP001295794"/>
    </source>
</evidence>